<sequence length="186" mass="20208">MTDLDLYDPDAGEVLVETARDRAISAQTWLLAAADSRDLALTEWQTATVALLRLGGLFSAVRIRRAVVHAAVETDDPELVSGVLANLLDGPVFADQANGNYYVLVPVSTGQRAEWLDRRFEGHAECLGRATFLGVPRTDVTDPEVSFCHWVVPMHGPGDLCSPDNVAVLVTAGRNKLLRETALDVR</sequence>
<dbReference type="EMBL" id="LMWS01000018">
    <property type="protein sequence ID" value="KUN37657.1"/>
    <property type="molecule type" value="Genomic_DNA"/>
</dbReference>
<gene>
    <name evidence="1" type="ORF">AQJ30_15330</name>
</gene>
<protein>
    <submittedName>
        <fullName evidence="1">Uncharacterized protein</fullName>
    </submittedName>
</protein>
<dbReference type="RefSeq" id="WP_067233720.1">
    <property type="nucleotide sequence ID" value="NZ_KQ948553.1"/>
</dbReference>
<dbReference type="AlphaFoldDB" id="A0A101QX16"/>
<accession>A0A101QX16</accession>
<comment type="caution">
    <text evidence="1">The sequence shown here is derived from an EMBL/GenBank/DDBJ whole genome shotgun (WGS) entry which is preliminary data.</text>
</comment>
<reference evidence="1 2" key="1">
    <citation type="submission" date="2015-10" db="EMBL/GenBank/DDBJ databases">
        <title>Draft genome sequence of Streptomyces longwoodensis DSM 41677, type strain for the species Streptomyces longwoodensis.</title>
        <authorList>
            <person name="Ruckert C."/>
            <person name="Winkler A."/>
            <person name="Kalinowski J."/>
            <person name="Kampfer P."/>
            <person name="Glaeser S."/>
        </authorList>
    </citation>
    <scope>NUCLEOTIDE SEQUENCE [LARGE SCALE GENOMIC DNA]</scope>
    <source>
        <strain evidence="1 2">DSM 41677</strain>
    </source>
</reference>
<keyword evidence="2" id="KW-1185">Reference proteome</keyword>
<organism evidence="1 2">
    <name type="scientific">Streptomyces longwoodensis</name>
    <dbReference type="NCBI Taxonomy" id="68231"/>
    <lineage>
        <taxon>Bacteria</taxon>
        <taxon>Bacillati</taxon>
        <taxon>Actinomycetota</taxon>
        <taxon>Actinomycetes</taxon>
        <taxon>Kitasatosporales</taxon>
        <taxon>Streptomycetaceae</taxon>
        <taxon>Streptomyces</taxon>
    </lineage>
</organism>
<dbReference type="GeneID" id="91425973"/>
<dbReference type="STRING" id="68231.AQJ30_15330"/>
<dbReference type="Proteomes" id="UP000053271">
    <property type="component" value="Unassembled WGS sequence"/>
</dbReference>
<name>A0A101QX16_9ACTN</name>
<evidence type="ECO:0000313" key="1">
    <source>
        <dbReference type="EMBL" id="KUN37657.1"/>
    </source>
</evidence>
<evidence type="ECO:0000313" key="2">
    <source>
        <dbReference type="Proteomes" id="UP000053271"/>
    </source>
</evidence>
<proteinExistence type="predicted"/>